<dbReference type="PANTHER" id="PTHR10073:SF12">
    <property type="entry name" value="DNA MISMATCH REPAIR PROTEIN MLH1"/>
    <property type="match status" value="1"/>
</dbReference>
<accession>A0A0F8YPK5</accession>
<reference evidence="3" key="1">
    <citation type="journal article" date="2015" name="Nature">
        <title>Complex archaea that bridge the gap between prokaryotes and eukaryotes.</title>
        <authorList>
            <person name="Spang A."/>
            <person name="Saw J.H."/>
            <person name="Jorgensen S.L."/>
            <person name="Zaremba-Niedzwiedzka K."/>
            <person name="Martijn J."/>
            <person name="Lind A.E."/>
            <person name="van Eijk R."/>
            <person name="Schleper C."/>
            <person name="Guy L."/>
            <person name="Ettema T.J."/>
        </authorList>
    </citation>
    <scope>NUCLEOTIDE SEQUENCE</scope>
</reference>
<dbReference type="Gene3D" id="3.30.1370.100">
    <property type="entry name" value="MutL, C-terminal domain, regulatory subdomain"/>
    <property type="match status" value="1"/>
</dbReference>
<evidence type="ECO:0000259" key="2">
    <source>
        <dbReference type="SMART" id="SM00853"/>
    </source>
</evidence>
<dbReference type="InterPro" id="IPR013507">
    <property type="entry name" value="DNA_mismatch_S5_2-like"/>
</dbReference>
<dbReference type="GO" id="GO:0032300">
    <property type="term" value="C:mismatch repair complex"/>
    <property type="evidence" value="ECO:0007669"/>
    <property type="project" value="InterPro"/>
</dbReference>
<dbReference type="Pfam" id="PF01119">
    <property type="entry name" value="DNA_mis_repair"/>
    <property type="match status" value="1"/>
</dbReference>
<dbReference type="PANTHER" id="PTHR10073">
    <property type="entry name" value="DNA MISMATCH REPAIR PROTEIN MLH, PMS, MUTL"/>
    <property type="match status" value="1"/>
</dbReference>
<dbReference type="AlphaFoldDB" id="A0A0F8YPK5"/>
<evidence type="ECO:0000256" key="1">
    <source>
        <dbReference type="SAM" id="MobiDB-lite"/>
    </source>
</evidence>
<proteinExistence type="predicted"/>
<protein>
    <recommendedName>
        <fullName evidence="2">MutL C-terminal dimerisation domain-containing protein</fullName>
    </recommendedName>
</protein>
<evidence type="ECO:0000313" key="3">
    <source>
        <dbReference type="EMBL" id="KKK56064.1"/>
    </source>
</evidence>
<dbReference type="InterPro" id="IPR014790">
    <property type="entry name" value="MutL_C"/>
</dbReference>
<dbReference type="GO" id="GO:0030983">
    <property type="term" value="F:mismatched DNA binding"/>
    <property type="evidence" value="ECO:0007669"/>
    <property type="project" value="InterPro"/>
</dbReference>
<gene>
    <name evidence="3" type="ORF">LCGC14_3068280</name>
</gene>
<dbReference type="CDD" id="cd00782">
    <property type="entry name" value="MutL_Trans"/>
    <property type="match status" value="1"/>
</dbReference>
<dbReference type="InterPro" id="IPR042121">
    <property type="entry name" value="MutL_C_regsub"/>
</dbReference>
<dbReference type="GO" id="GO:0006298">
    <property type="term" value="P:mismatch repair"/>
    <property type="evidence" value="ECO:0007669"/>
    <property type="project" value="InterPro"/>
</dbReference>
<organism evidence="3">
    <name type="scientific">marine sediment metagenome</name>
    <dbReference type="NCBI Taxonomy" id="412755"/>
    <lineage>
        <taxon>unclassified sequences</taxon>
        <taxon>metagenomes</taxon>
        <taxon>ecological metagenomes</taxon>
    </lineage>
</organism>
<dbReference type="GO" id="GO:0140664">
    <property type="term" value="F:ATP-dependent DNA damage sensor activity"/>
    <property type="evidence" value="ECO:0007669"/>
    <property type="project" value="InterPro"/>
</dbReference>
<dbReference type="GO" id="GO:0016887">
    <property type="term" value="F:ATP hydrolysis activity"/>
    <property type="evidence" value="ECO:0007669"/>
    <property type="project" value="InterPro"/>
</dbReference>
<dbReference type="SMART" id="SM00853">
    <property type="entry name" value="MutL_C"/>
    <property type="match status" value="1"/>
</dbReference>
<dbReference type="SUPFAM" id="SSF54211">
    <property type="entry name" value="Ribosomal protein S5 domain 2-like"/>
    <property type="match status" value="1"/>
</dbReference>
<sequence length="331" mass="36131">AGRWPVGFLFLEMDPSEVDVNVHPAKLEVRFHRGQRVHAQLLGGLREALNRAELAPTVQINTEPAPEAAEDDDDDRSRSLKQAMADFFKSRPPPQRGLDLSARRGSAPAGHAPPNQPAAMGTPSAVADAPGHVEAPSVERRTDVLQVHDTYIVTATEDGLAIIDQHALHERVLYQELSDRLDEGPLMAQRMLIPETFEVTAAEKAALEQSAELLERLGIELTEFGPQSVAVHKFPSLLAERKVPVREFLRDLLDVLAKPAPAGDAQALLGRVLATMACKAAVKAGDPLTDQEIDALLARRDGLRNLATCPHGRPTTLTLTRAELQKQFKRT</sequence>
<dbReference type="GO" id="GO:0005524">
    <property type="term" value="F:ATP binding"/>
    <property type="evidence" value="ECO:0007669"/>
    <property type="project" value="InterPro"/>
</dbReference>
<feature type="domain" description="MutL C-terminal dimerisation" evidence="2">
    <location>
        <begin position="143"/>
        <end position="288"/>
    </location>
</feature>
<feature type="region of interest" description="Disordered" evidence="1">
    <location>
        <begin position="56"/>
        <end position="130"/>
    </location>
</feature>
<dbReference type="Gene3D" id="3.30.230.10">
    <property type="match status" value="1"/>
</dbReference>
<dbReference type="EMBL" id="LAZR01065174">
    <property type="protein sequence ID" value="KKK56064.1"/>
    <property type="molecule type" value="Genomic_DNA"/>
</dbReference>
<dbReference type="InterPro" id="IPR014721">
    <property type="entry name" value="Ribsml_uS5_D2-typ_fold_subgr"/>
</dbReference>
<dbReference type="InterPro" id="IPR042120">
    <property type="entry name" value="MutL_C_dimsub"/>
</dbReference>
<dbReference type="Gene3D" id="3.30.1540.20">
    <property type="entry name" value="MutL, C-terminal domain, dimerisation subdomain"/>
    <property type="match status" value="1"/>
</dbReference>
<dbReference type="InterPro" id="IPR038973">
    <property type="entry name" value="MutL/Mlh/Pms-like"/>
</dbReference>
<dbReference type="SUPFAM" id="SSF118116">
    <property type="entry name" value="DNA mismatch repair protein MutL"/>
    <property type="match status" value="1"/>
</dbReference>
<name>A0A0F8YPK5_9ZZZZ</name>
<comment type="caution">
    <text evidence="3">The sequence shown here is derived from an EMBL/GenBank/DDBJ whole genome shotgun (WGS) entry which is preliminary data.</text>
</comment>
<dbReference type="Pfam" id="PF08676">
    <property type="entry name" value="MutL_C"/>
    <property type="match status" value="1"/>
</dbReference>
<feature type="non-terminal residue" evidence="3">
    <location>
        <position position="1"/>
    </location>
</feature>
<dbReference type="InterPro" id="IPR037198">
    <property type="entry name" value="MutL_C_sf"/>
</dbReference>
<dbReference type="InterPro" id="IPR020568">
    <property type="entry name" value="Ribosomal_Su5_D2-typ_SF"/>
</dbReference>